<evidence type="ECO:0000313" key="2">
    <source>
        <dbReference type="EMBL" id="RHN81877.1"/>
    </source>
</evidence>
<keyword evidence="1" id="KW-1133">Transmembrane helix</keyword>
<comment type="caution">
    <text evidence="2">The sequence shown here is derived from an EMBL/GenBank/DDBJ whole genome shotgun (WGS) entry which is preliminary data.</text>
</comment>
<proteinExistence type="predicted"/>
<keyword evidence="1" id="KW-0472">Membrane</keyword>
<evidence type="ECO:0008006" key="4">
    <source>
        <dbReference type="Google" id="ProtNLM"/>
    </source>
</evidence>
<feature type="transmembrane region" description="Helical" evidence="1">
    <location>
        <begin position="12"/>
        <end position="33"/>
    </location>
</feature>
<accession>A0A396K7X2</accession>
<dbReference type="Proteomes" id="UP000265566">
    <property type="component" value="Chromosome 1"/>
</dbReference>
<protein>
    <recommendedName>
        <fullName evidence="4">Transmembrane protein</fullName>
    </recommendedName>
</protein>
<reference evidence="3" key="1">
    <citation type="journal article" date="2018" name="Nat. Plants">
        <title>Whole-genome landscape of Medicago truncatula symbiotic genes.</title>
        <authorList>
            <person name="Pecrix Y."/>
            <person name="Staton S.E."/>
            <person name="Sallet E."/>
            <person name="Lelandais-Briere C."/>
            <person name="Moreau S."/>
            <person name="Carrere S."/>
            <person name="Blein T."/>
            <person name="Jardinaud M.F."/>
            <person name="Latrasse D."/>
            <person name="Zouine M."/>
            <person name="Zahm M."/>
            <person name="Kreplak J."/>
            <person name="Mayjonade B."/>
            <person name="Satge C."/>
            <person name="Perez M."/>
            <person name="Cauet S."/>
            <person name="Marande W."/>
            <person name="Chantry-Darmon C."/>
            <person name="Lopez-Roques C."/>
            <person name="Bouchez O."/>
            <person name="Berard A."/>
            <person name="Debelle F."/>
            <person name="Munos S."/>
            <person name="Bendahmane A."/>
            <person name="Berges H."/>
            <person name="Niebel A."/>
            <person name="Buitink J."/>
            <person name="Frugier F."/>
            <person name="Benhamed M."/>
            <person name="Crespi M."/>
            <person name="Gouzy J."/>
            <person name="Gamas P."/>
        </authorList>
    </citation>
    <scope>NUCLEOTIDE SEQUENCE [LARGE SCALE GENOMIC DNA]</scope>
    <source>
        <strain evidence="3">cv. Jemalong A17</strain>
    </source>
</reference>
<dbReference type="EMBL" id="PSQE01000001">
    <property type="protein sequence ID" value="RHN81877.1"/>
    <property type="molecule type" value="Genomic_DNA"/>
</dbReference>
<dbReference type="Gramene" id="rna5973">
    <property type="protein sequence ID" value="RHN81877.1"/>
    <property type="gene ID" value="gene5973"/>
</dbReference>
<dbReference type="AlphaFoldDB" id="A0A396K7X2"/>
<name>A0A396K7X2_MEDTR</name>
<evidence type="ECO:0000313" key="3">
    <source>
        <dbReference type="Proteomes" id="UP000265566"/>
    </source>
</evidence>
<evidence type="ECO:0000256" key="1">
    <source>
        <dbReference type="SAM" id="Phobius"/>
    </source>
</evidence>
<sequence length="56" mass="6823">MRLYLNRNCFSLKLSLILFIYLLLVMFDIFVQITSYSYVSAHLFRSLIYRATYQIF</sequence>
<organism evidence="2 3">
    <name type="scientific">Medicago truncatula</name>
    <name type="common">Barrel medic</name>
    <name type="synonym">Medicago tribuloides</name>
    <dbReference type="NCBI Taxonomy" id="3880"/>
    <lineage>
        <taxon>Eukaryota</taxon>
        <taxon>Viridiplantae</taxon>
        <taxon>Streptophyta</taxon>
        <taxon>Embryophyta</taxon>
        <taxon>Tracheophyta</taxon>
        <taxon>Spermatophyta</taxon>
        <taxon>Magnoliopsida</taxon>
        <taxon>eudicotyledons</taxon>
        <taxon>Gunneridae</taxon>
        <taxon>Pentapetalae</taxon>
        <taxon>rosids</taxon>
        <taxon>fabids</taxon>
        <taxon>Fabales</taxon>
        <taxon>Fabaceae</taxon>
        <taxon>Papilionoideae</taxon>
        <taxon>50 kb inversion clade</taxon>
        <taxon>NPAAA clade</taxon>
        <taxon>Hologalegina</taxon>
        <taxon>IRL clade</taxon>
        <taxon>Trifolieae</taxon>
        <taxon>Medicago</taxon>
    </lineage>
</organism>
<gene>
    <name evidence="2" type="ORF">MtrunA17_Chr1g0203841</name>
</gene>
<keyword evidence="1" id="KW-0812">Transmembrane</keyword>